<dbReference type="InterPro" id="IPR022025">
    <property type="entry name" value="Amidoligase_2"/>
</dbReference>
<dbReference type="RefSeq" id="WP_135484748.1">
    <property type="nucleotide sequence ID" value="NZ_SRMF01000012.1"/>
</dbReference>
<comment type="caution">
    <text evidence="1">The sequence shown here is derived from an EMBL/GenBank/DDBJ whole genome shotgun (WGS) entry which is preliminary data.</text>
</comment>
<protein>
    <submittedName>
        <fullName evidence="1">Alpha-L-fucosidase</fullName>
    </submittedName>
</protein>
<dbReference type="Proteomes" id="UP000297475">
    <property type="component" value="Unassembled WGS sequence"/>
</dbReference>
<proteinExistence type="predicted"/>
<organism evidence="1 2">
    <name type="scientific">Natronospirillum operosum</name>
    <dbReference type="NCBI Taxonomy" id="2759953"/>
    <lineage>
        <taxon>Bacteria</taxon>
        <taxon>Pseudomonadati</taxon>
        <taxon>Pseudomonadota</taxon>
        <taxon>Gammaproteobacteria</taxon>
        <taxon>Oceanospirillales</taxon>
        <taxon>Natronospirillaceae</taxon>
        <taxon>Natronospirillum</taxon>
    </lineage>
</organism>
<dbReference type="AlphaFoldDB" id="A0A4Z0WAH2"/>
<evidence type="ECO:0000313" key="2">
    <source>
        <dbReference type="Proteomes" id="UP000297475"/>
    </source>
</evidence>
<reference evidence="1 2" key="1">
    <citation type="submission" date="2019-04" db="EMBL/GenBank/DDBJ databases">
        <title>Natronospirillum operosus gen. nov., sp. nov., a haloalkaliphilic satellite isolated from decaying biomass of laboratory culture of cyanobacterium Geitlerinema sp. and proposal of Natronospirillaceae fam. nov. and Saccharospirillaceae fam. nov.</title>
        <authorList>
            <person name="Kevbrin V."/>
            <person name="Boltyanskaya Y."/>
            <person name="Koziaeva V."/>
            <person name="Grouzdev D.S."/>
            <person name="Park M."/>
            <person name="Cho J."/>
        </authorList>
    </citation>
    <scope>NUCLEOTIDE SEQUENCE [LARGE SCALE GENOMIC DNA]</scope>
    <source>
        <strain evidence="1 2">G-116</strain>
    </source>
</reference>
<dbReference type="EMBL" id="SRMF01000012">
    <property type="protein sequence ID" value="TGG90660.1"/>
    <property type="molecule type" value="Genomic_DNA"/>
</dbReference>
<keyword evidence="2" id="KW-1185">Reference proteome</keyword>
<name>A0A4Z0WAH2_9GAMM</name>
<dbReference type="Pfam" id="PF12224">
    <property type="entry name" value="Amidoligase_2"/>
    <property type="match status" value="1"/>
</dbReference>
<dbReference type="OrthoDB" id="5597599at2"/>
<accession>A0A4Z0WAH2</accession>
<evidence type="ECO:0000313" key="1">
    <source>
        <dbReference type="EMBL" id="TGG90660.1"/>
    </source>
</evidence>
<sequence>MSGVEPEQDRNQLALPPRQHTIEGDLRRIGIEIELAGLDLDALADLVAKYLHLEIRAEGRYERVLSGDPAGDWVVELDFHLLKEMGREARSDELLDEVRSTAESWLHRAAEQLVPLELVTPPLPMDRMDEVEALIGVMRAQGARGSSDNWVNAFGLQLNPELPAMDAQTLTAYLKAWLCLADWMVERAQVDLTRRLTNYIDPFPVDYVRRVVDPAYRPDIARLIGDYLAANPTRNRALDWLPAFAHLDEKRVRAAVDDPLVKARPALHYRLPNCEIHRPGWGLHTVWRDWVQVERLAADPDRLDGCCRAYQRHLAYSGIERWWHNWVRELEADWLRDH</sequence>
<gene>
    <name evidence="1" type="ORF">E4656_18230</name>
</gene>